<comment type="similarity">
    <text evidence="2">Belongs to the ABC-4 integral membrane protein family. LolC/E subfamily.</text>
</comment>
<evidence type="ECO:0000256" key="7">
    <source>
        <dbReference type="ARBA" id="ARBA00023136"/>
    </source>
</evidence>
<feature type="transmembrane region" description="Helical" evidence="8">
    <location>
        <begin position="384"/>
        <end position="401"/>
    </location>
</feature>
<dbReference type="KEGG" id="ptes:JQU52_09000"/>
<gene>
    <name evidence="11" type="ORF">JQU52_09000</name>
</gene>
<keyword evidence="4" id="KW-1003">Cell membrane</keyword>
<evidence type="ECO:0000259" key="9">
    <source>
        <dbReference type="Pfam" id="PF02687"/>
    </source>
</evidence>
<dbReference type="InterPro" id="IPR025857">
    <property type="entry name" value="MacB_PCD"/>
</dbReference>
<keyword evidence="12" id="KW-1185">Reference proteome</keyword>
<dbReference type="RefSeq" id="WP_230338173.1">
    <property type="nucleotide sequence ID" value="NZ_CP069798.1"/>
</dbReference>
<keyword evidence="6 8" id="KW-1133">Transmembrane helix</keyword>
<keyword evidence="11" id="KW-0449">Lipoprotein</keyword>
<evidence type="ECO:0000313" key="11">
    <source>
        <dbReference type="EMBL" id="QRQ80880.1"/>
    </source>
</evidence>
<dbReference type="PANTHER" id="PTHR30489">
    <property type="entry name" value="LIPOPROTEIN-RELEASING SYSTEM TRANSMEMBRANE PROTEIN LOLE"/>
    <property type="match status" value="1"/>
</dbReference>
<organism evidence="11 12">
    <name type="scientific">Paralysiella testudinis</name>
    <dbReference type="NCBI Taxonomy" id="2809020"/>
    <lineage>
        <taxon>Bacteria</taxon>
        <taxon>Pseudomonadati</taxon>
        <taxon>Pseudomonadota</taxon>
        <taxon>Betaproteobacteria</taxon>
        <taxon>Neisseriales</taxon>
        <taxon>Neisseriaceae</taxon>
        <taxon>Paralysiella</taxon>
    </lineage>
</organism>
<feature type="transmembrane region" description="Helical" evidence="8">
    <location>
        <begin position="20"/>
        <end position="47"/>
    </location>
</feature>
<evidence type="ECO:0000256" key="1">
    <source>
        <dbReference type="ARBA" id="ARBA00004651"/>
    </source>
</evidence>
<dbReference type="PANTHER" id="PTHR30489:SF0">
    <property type="entry name" value="LIPOPROTEIN-RELEASING SYSTEM TRANSMEMBRANE PROTEIN LOLE"/>
    <property type="match status" value="1"/>
</dbReference>
<dbReference type="Pfam" id="PF02687">
    <property type="entry name" value="FtsX"/>
    <property type="match status" value="1"/>
</dbReference>
<evidence type="ECO:0000259" key="10">
    <source>
        <dbReference type="Pfam" id="PF12704"/>
    </source>
</evidence>
<feature type="domain" description="ABC3 transporter permease C-terminal" evidence="9">
    <location>
        <begin position="277"/>
        <end position="411"/>
    </location>
</feature>
<name>A0A892ZE26_9NEIS</name>
<dbReference type="NCBIfam" id="TIGR02212">
    <property type="entry name" value="lolCE"/>
    <property type="match status" value="1"/>
</dbReference>
<dbReference type="GO" id="GO:0044874">
    <property type="term" value="P:lipoprotein localization to outer membrane"/>
    <property type="evidence" value="ECO:0007669"/>
    <property type="project" value="TreeGrafter"/>
</dbReference>
<evidence type="ECO:0000313" key="12">
    <source>
        <dbReference type="Proteomes" id="UP000653156"/>
    </source>
</evidence>
<evidence type="ECO:0000256" key="3">
    <source>
        <dbReference type="ARBA" id="ARBA00022448"/>
    </source>
</evidence>
<protein>
    <submittedName>
        <fullName evidence="11">Lipoprotein-releasing ABC transporter permease subunit</fullName>
    </submittedName>
</protein>
<accession>A0A892ZE26</accession>
<evidence type="ECO:0000256" key="4">
    <source>
        <dbReference type="ARBA" id="ARBA00022475"/>
    </source>
</evidence>
<dbReference type="AlphaFoldDB" id="A0A892ZE26"/>
<evidence type="ECO:0000256" key="5">
    <source>
        <dbReference type="ARBA" id="ARBA00022692"/>
    </source>
</evidence>
<dbReference type="GO" id="GO:0042953">
    <property type="term" value="P:lipoprotein transport"/>
    <property type="evidence" value="ECO:0007669"/>
    <property type="project" value="InterPro"/>
</dbReference>
<dbReference type="Proteomes" id="UP000653156">
    <property type="component" value="Chromosome"/>
</dbReference>
<dbReference type="EMBL" id="CP069798">
    <property type="protein sequence ID" value="QRQ80880.1"/>
    <property type="molecule type" value="Genomic_DNA"/>
</dbReference>
<dbReference type="InterPro" id="IPR003838">
    <property type="entry name" value="ABC3_permease_C"/>
</dbReference>
<feature type="transmembrane region" description="Helical" evidence="8">
    <location>
        <begin position="319"/>
        <end position="345"/>
    </location>
</feature>
<dbReference type="GO" id="GO:0098797">
    <property type="term" value="C:plasma membrane protein complex"/>
    <property type="evidence" value="ECO:0007669"/>
    <property type="project" value="TreeGrafter"/>
</dbReference>
<reference evidence="11" key="1">
    <citation type="submission" date="2021-02" db="EMBL/GenBank/DDBJ databases">
        <title>Neisseriaceae sp. 26B isolated from the cloaca of a Common Toad-headed Turtle (Mesoclemmys nasuta).</title>
        <authorList>
            <person name="Spergser J."/>
            <person name="Busse H.-J."/>
        </authorList>
    </citation>
    <scope>NUCLEOTIDE SEQUENCE</scope>
    <source>
        <strain evidence="11">26B</strain>
    </source>
</reference>
<evidence type="ECO:0000256" key="8">
    <source>
        <dbReference type="SAM" id="Phobius"/>
    </source>
</evidence>
<keyword evidence="3" id="KW-0813">Transport</keyword>
<keyword evidence="5 8" id="KW-0812">Transmembrane</keyword>
<proteinExistence type="inferred from homology"/>
<dbReference type="InterPro" id="IPR051447">
    <property type="entry name" value="Lipoprotein-release_system"/>
</dbReference>
<feature type="transmembrane region" description="Helical" evidence="8">
    <location>
        <begin position="277"/>
        <end position="299"/>
    </location>
</feature>
<evidence type="ECO:0000256" key="2">
    <source>
        <dbReference type="ARBA" id="ARBA00005236"/>
    </source>
</evidence>
<keyword evidence="7 8" id="KW-0472">Membrane</keyword>
<sequence>MNSLETWIGLRYLRAKKRSGFMSFISIISIVGIAIGVIALIVVLSVMNGFQKEIRGQLLKVAPHMEMGYLMPEGGETWQGLAEMAQQNKRVLGVAPYVAGQALLANEGEVRGVQIKGIDPANFAQVSEFGDALPPATYQKLRAGEFDVVLGQDLADALGVMEGEKVTVITPDGNVTPVGMVPRMKQFNVVGIVKSGIFAVDSTLAMTNMQDAQTLYRIGDEGVTLQLRLSGPDTAPDVTAQILPADKVNVNKVWVRDWTFQNKDYFQAVEVEKKMMFIIMFFISLVASINLVSTLIMTVTEKQAAIAILRTLGLPPSGIMKIFMVQGVLLGLIGTLWGVVVGVLLAFNIGHIVHGIEAIMGRKLIASAVYFIDYVPSHVVLSDVLIIAGISLLLSFLVTLYPSWRAAKTQPAEALRYE</sequence>
<evidence type="ECO:0000256" key="6">
    <source>
        <dbReference type="ARBA" id="ARBA00022989"/>
    </source>
</evidence>
<dbReference type="Pfam" id="PF12704">
    <property type="entry name" value="MacB_PCD"/>
    <property type="match status" value="1"/>
</dbReference>
<comment type="subcellular location">
    <subcellularLocation>
        <location evidence="1">Cell membrane</location>
        <topology evidence="1">Multi-pass membrane protein</topology>
    </subcellularLocation>
</comment>
<dbReference type="InterPro" id="IPR011925">
    <property type="entry name" value="LolCE_TM"/>
</dbReference>
<feature type="domain" description="MacB-like periplasmic core" evidence="10">
    <location>
        <begin position="26"/>
        <end position="242"/>
    </location>
</feature>